<gene>
    <name evidence="3" type="ORF">RFI_37383</name>
</gene>
<comment type="caution">
    <text evidence="3">The sequence shown here is derived from an EMBL/GenBank/DDBJ whole genome shotgun (WGS) entry which is preliminary data.</text>
</comment>
<keyword evidence="2" id="KW-0812">Transmembrane</keyword>
<keyword evidence="4" id="KW-1185">Reference proteome</keyword>
<feature type="compositionally biased region" description="Basic residues" evidence="1">
    <location>
        <begin position="298"/>
        <end position="308"/>
    </location>
</feature>
<reference evidence="3 4" key="1">
    <citation type="journal article" date="2013" name="Curr. Biol.">
        <title>The Genome of the Foraminiferan Reticulomyxa filosa.</title>
        <authorList>
            <person name="Glockner G."/>
            <person name="Hulsmann N."/>
            <person name="Schleicher M."/>
            <person name="Noegel A.A."/>
            <person name="Eichinger L."/>
            <person name="Gallinger C."/>
            <person name="Pawlowski J."/>
            <person name="Sierra R."/>
            <person name="Euteneuer U."/>
            <person name="Pillet L."/>
            <person name="Moustafa A."/>
            <person name="Platzer M."/>
            <person name="Groth M."/>
            <person name="Szafranski K."/>
            <person name="Schliwa M."/>
        </authorList>
    </citation>
    <scope>NUCLEOTIDE SEQUENCE [LARGE SCALE GENOMIC DNA]</scope>
</reference>
<evidence type="ECO:0000313" key="4">
    <source>
        <dbReference type="Proteomes" id="UP000023152"/>
    </source>
</evidence>
<evidence type="ECO:0000256" key="2">
    <source>
        <dbReference type="SAM" id="Phobius"/>
    </source>
</evidence>
<organism evidence="3 4">
    <name type="scientific">Reticulomyxa filosa</name>
    <dbReference type="NCBI Taxonomy" id="46433"/>
    <lineage>
        <taxon>Eukaryota</taxon>
        <taxon>Sar</taxon>
        <taxon>Rhizaria</taxon>
        <taxon>Retaria</taxon>
        <taxon>Foraminifera</taxon>
        <taxon>Monothalamids</taxon>
        <taxon>Reticulomyxidae</taxon>
        <taxon>Reticulomyxa</taxon>
    </lineage>
</organism>
<feature type="compositionally biased region" description="Basic and acidic residues" evidence="1">
    <location>
        <begin position="287"/>
        <end position="297"/>
    </location>
</feature>
<accession>X6LH66</accession>
<evidence type="ECO:0000313" key="3">
    <source>
        <dbReference type="EMBL" id="ETO00075.1"/>
    </source>
</evidence>
<dbReference type="EMBL" id="ASPP01042067">
    <property type="protein sequence ID" value="ETO00075.1"/>
    <property type="molecule type" value="Genomic_DNA"/>
</dbReference>
<feature type="transmembrane region" description="Helical" evidence="2">
    <location>
        <begin position="145"/>
        <end position="162"/>
    </location>
</feature>
<sequence length="433" mass="51103">MINSKEKKQKKKSSMPFNTNNSVLENESANNDENLETARWKWGVRTGTPQGKNVQKRIVIDSFSLSFFSKKKNAKQKNFYDVITYVQNAIISTFIRHFCVNINVKEDTMKSMTFAIPVGIEATKRIQYALHWMTKALNQLRFGKIRISICIFFYFFFFVNHYQQHKQESTPFYSTCHCAWLKIMPTTCIAYNRQNEFQYIPINNVIGIIMQIDLHFDQEFAQQQKSFADMIAVVAGLFYNLKWTPDQMSSIFDYHSCNIKNYSKKQQYQFQLLQLLHFQHQYSPSAPRHEEEKDNTKQTKKKKNRKNMKTAAQFAKEKRRRAGECCSKGQHAVQALCHENQEKKVKENVIYLGIDGRCFLRLLPSPPFPKKHQGRIKIFEFVWSFFCTSNRTAFSLNLTSKKKKKIEPEPQQKVKQKKKQEKKIMEDIIYLVS</sequence>
<evidence type="ECO:0000256" key="1">
    <source>
        <dbReference type="SAM" id="MobiDB-lite"/>
    </source>
</evidence>
<feature type="region of interest" description="Disordered" evidence="1">
    <location>
        <begin position="1"/>
        <end position="30"/>
    </location>
</feature>
<proteinExistence type="predicted"/>
<feature type="region of interest" description="Disordered" evidence="1">
    <location>
        <begin position="284"/>
        <end position="310"/>
    </location>
</feature>
<feature type="compositionally biased region" description="Polar residues" evidence="1">
    <location>
        <begin position="15"/>
        <end position="30"/>
    </location>
</feature>
<dbReference type="AlphaFoldDB" id="X6LH66"/>
<name>X6LH66_RETFI</name>
<protein>
    <submittedName>
        <fullName evidence="3">Uncharacterized protein</fullName>
    </submittedName>
</protein>
<keyword evidence="2" id="KW-1133">Transmembrane helix</keyword>
<dbReference type="Proteomes" id="UP000023152">
    <property type="component" value="Unassembled WGS sequence"/>
</dbReference>
<keyword evidence="2" id="KW-0472">Membrane</keyword>